<comment type="caution">
    <text evidence="2">The sequence shown here is derived from an EMBL/GenBank/DDBJ whole genome shotgun (WGS) entry which is preliminary data.</text>
</comment>
<sequence length="411" mass="48590">MATPTWLTKKQLKVFEDLLEEMGIVDYSVQFSPELEVGKNFMGNIIRAEVKKTDDTSEPSHFIIKCSPLGDNFWIVAPVKQCFDREIYVYSKVFPEFVALQKRWQVSAPFKSYPILYKYFNEYREEMLIFENVKFSRFKHYPRNKCLDYNHVLLILQEYARFHALSYALRDQKPDLFKEMASHMGDTFFEHFTRESFYSIALHRIEETLKALNPVKDKLVYDHFKQFSKTMFPKLIELMDLTTPYDVFAHIDTGISNFLFKYKDSEAPCIPTEVCILDFQISRLSSPAVDLCCFLFSDTDKTVRERYDELILKYYNCFCAFLEELGSDGRKLLPFNVLQAHLKEYGIVGLFWAIHILYVQCTIAQSVPSIFENESYAKGLEFIYEIEDRSVFDERVRDSVLDFHRFGYNFI</sequence>
<keyword evidence="3" id="KW-1185">Reference proteome</keyword>
<dbReference type="SMART" id="SM00587">
    <property type="entry name" value="CHK"/>
    <property type="match status" value="1"/>
</dbReference>
<dbReference type="EMBL" id="JAVRBK010000003">
    <property type="protein sequence ID" value="KAK5646586.1"/>
    <property type="molecule type" value="Genomic_DNA"/>
</dbReference>
<dbReference type="PANTHER" id="PTHR11012">
    <property type="entry name" value="PROTEIN KINASE-LIKE DOMAIN-CONTAINING"/>
    <property type="match status" value="1"/>
</dbReference>
<organism evidence="2 3">
    <name type="scientific">Pyrocoelia pectoralis</name>
    <dbReference type="NCBI Taxonomy" id="417401"/>
    <lineage>
        <taxon>Eukaryota</taxon>
        <taxon>Metazoa</taxon>
        <taxon>Ecdysozoa</taxon>
        <taxon>Arthropoda</taxon>
        <taxon>Hexapoda</taxon>
        <taxon>Insecta</taxon>
        <taxon>Pterygota</taxon>
        <taxon>Neoptera</taxon>
        <taxon>Endopterygota</taxon>
        <taxon>Coleoptera</taxon>
        <taxon>Polyphaga</taxon>
        <taxon>Elateriformia</taxon>
        <taxon>Elateroidea</taxon>
        <taxon>Lampyridae</taxon>
        <taxon>Lampyrinae</taxon>
        <taxon>Pyrocoelia</taxon>
    </lineage>
</organism>
<dbReference type="InterPro" id="IPR015897">
    <property type="entry name" value="CHK_kinase-like"/>
</dbReference>
<dbReference type="SUPFAM" id="SSF56112">
    <property type="entry name" value="Protein kinase-like (PK-like)"/>
    <property type="match status" value="1"/>
</dbReference>
<accession>A0AAN7VJD7</accession>
<dbReference type="Pfam" id="PF02958">
    <property type="entry name" value="EcKL"/>
    <property type="match status" value="1"/>
</dbReference>
<evidence type="ECO:0000259" key="1">
    <source>
        <dbReference type="SMART" id="SM00587"/>
    </source>
</evidence>
<reference evidence="2 3" key="1">
    <citation type="journal article" date="2024" name="Insects">
        <title>An Improved Chromosome-Level Genome Assembly of the Firefly Pyrocoelia pectoralis.</title>
        <authorList>
            <person name="Fu X."/>
            <person name="Meyer-Rochow V.B."/>
            <person name="Ballantyne L."/>
            <person name="Zhu X."/>
        </authorList>
    </citation>
    <scope>NUCLEOTIDE SEQUENCE [LARGE SCALE GENOMIC DNA]</scope>
    <source>
        <strain evidence="2">XCY_ONT2</strain>
    </source>
</reference>
<dbReference type="Proteomes" id="UP001329430">
    <property type="component" value="Chromosome 3"/>
</dbReference>
<dbReference type="InterPro" id="IPR011009">
    <property type="entry name" value="Kinase-like_dom_sf"/>
</dbReference>
<name>A0AAN7VJD7_9COLE</name>
<dbReference type="AlphaFoldDB" id="A0AAN7VJD7"/>
<feature type="domain" description="CHK kinase-like" evidence="1">
    <location>
        <begin position="128"/>
        <end position="324"/>
    </location>
</feature>
<dbReference type="Gene3D" id="3.90.1200.10">
    <property type="match status" value="1"/>
</dbReference>
<dbReference type="InterPro" id="IPR004119">
    <property type="entry name" value="EcKL"/>
</dbReference>
<dbReference type="PANTHER" id="PTHR11012:SF30">
    <property type="entry name" value="PROTEIN KINASE-LIKE DOMAIN-CONTAINING"/>
    <property type="match status" value="1"/>
</dbReference>
<evidence type="ECO:0000313" key="3">
    <source>
        <dbReference type="Proteomes" id="UP001329430"/>
    </source>
</evidence>
<gene>
    <name evidence="2" type="ORF">RI129_005050</name>
</gene>
<evidence type="ECO:0000313" key="2">
    <source>
        <dbReference type="EMBL" id="KAK5646586.1"/>
    </source>
</evidence>
<proteinExistence type="predicted"/>
<protein>
    <recommendedName>
        <fullName evidence="1">CHK kinase-like domain-containing protein</fullName>
    </recommendedName>
</protein>